<comment type="pathway">
    <text evidence="1">Steroid biosynthesis; zymosterol biosynthesis; zymosterol from lanosterol: step 5/6.</text>
</comment>
<dbReference type="Pfam" id="PF00106">
    <property type="entry name" value="adh_short"/>
    <property type="match status" value="1"/>
</dbReference>
<dbReference type="SUPFAM" id="SSF51735">
    <property type="entry name" value="NAD(P)-binding Rossmann-fold domains"/>
    <property type="match status" value="1"/>
</dbReference>
<dbReference type="PANTHER" id="PTHR43647:SF4">
    <property type="entry name" value="KETOREDUCTASE (KR) DOMAIN-CONTAINING PROTEIN"/>
    <property type="match status" value="1"/>
</dbReference>
<dbReference type="Proteomes" id="UP001610334">
    <property type="component" value="Unassembled WGS sequence"/>
</dbReference>
<evidence type="ECO:0000313" key="5">
    <source>
        <dbReference type="Proteomes" id="UP001610334"/>
    </source>
</evidence>
<evidence type="ECO:0000313" key="4">
    <source>
        <dbReference type="EMBL" id="KAL2808896.1"/>
    </source>
</evidence>
<proteinExistence type="predicted"/>
<accession>A0ABR4H0C4</accession>
<dbReference type="InterPro" id="IPR036291">
    <property type="entry name" value="NAD(P)-bd_dom_sf"/>
</dbReference>
<dbReference type="EC" id="1.1.1.270" evidence="2"/>
<dbReference type="InterPro" id="IPR002347">
    <property type="entry name" value="SDR_fam"/>
</dbReference>
<dbReference type="EMBL" id="JBFXLT010000101">
    <property type="protein sequence ID" value="KAL2808896.1"/>
    <property type="molecule type" value="Genomic_DNA"/>
</dbReference>
<feature type="signal peptide" evidence="3">
    <location>
        <begin position="1"/>
        <end position="15"/>
    </location>
</feature>
<gene>
    <name evidence="4" type="ORF">BJX63DRAFT_439088</name>
</gene>
<evidence type="ECO:0000256" key="1">
    <source>
        <dbReference type="ARBA" id="ARBA00023589"/>
    </source>
</evidence>
<protein>
    <recommendedName>
        <fullName evidence="2">3beta-hydroxysteroid 3-dehydrogenase</fullName>
        <ecNumber evidence="2">1.1.1.270</ecNumber>
    </recommendedName>
</protein>
<feature type="chain" id="PRO_5047168960" description="3beta-hydroxysteroid 3-dehydrogenase" evidence="3">
    <location>
        <begin position="16"/>
        <end position="334"/>
    </location>
</feature>
<sequence length="334" mass="36648">MTGTVLLTGANGTLALGFVEALLAQHPQYTLVATVRNASPEKDPNTAQLMQLIAKHPRADVHVETLDLGSMAGVRSYAEKLAARVSSKELPRISAIVCNAATWSLEAGQRSTSDGYEASFQVNHLAQYLLVMKLLGSMNTTSGRIVMLSSMLHYPEKRNPLSSLVARIPENMEEILKPGPDPAGLVHDRGIQRYGTSKLANVIFTEDLNRRLQQDPELSNITVTAMDPGGIPNSRGQTQQKRVVRVFMAILNLLMPILKYLTTIFRTSKDSGHDLVALSVGPEFQAKRGYYIGLNKGEAASISHDKEVQRRVWEACWKWACLSPGETALQNTDP</sequence>
<organism evidence="4 5">
    <name type="scientific">Aspergillus granulosus</name>
    <dbReference type="NCBI Taxonomy" id="176169"/>
    <lineage>
        <taxon>Eukaryota</taxon>
        <taxon>Fungi</taxon>
        <taxon>Dikarya</taxon>
        <taxon>Ascomycota</taxon>
        <taxon>Pezizomycotina</taxon>
        <taxon>Eurotiomycetes</taxon>
        <taxon>Eurotiomycetidae</taxon>
        <taxon>Eurotiales</taxon>
        <taxon>Aspergillaceae</taxon>
        <taxon>Aspergillus</taxon>
        <taxon>Aspergillus subgen. Nidulantes</taxon>
    </lineage>
</organism>
<keyword evidence="3" id="KW-0732">Signal</keyword>
<dbReference type="Gene3D" id="3.40.50.720">
    <property type="entry name" value="NAD(P)-binding Rossmann-like Domain"/>
    <property type="match status" value="1"/>
</dbReference>
<keyword evidence="5" id="KW-1185">Reference proteome</keyword>
<name>A0ABR4H0C4_9EURO</name>
<evidence type="ECO:0000256" key="3">
    <source>
        <dbReference type="SAM" id="SignalP"/>
    </source>
</evidence>
<reference evidence="4 5" key="1">
    <citation type="submission" date="2024-07" db="EMBL/GenBank/DDBJ databases">
        <title>Section-level genome sequencing and comparative genomics of Aspergillus sections Usti and Cavernicolus.</title>
        <authorList>
            <consortium name="Lawrence Berkeley National Laboratory"/>
            <person name="Nybo J.L."/>
            <person name="Vesth T.C."/>
            <person name="Theobald S."/>
            <person name="Frisvad J.C."/>
            <person name="Larsen T.O."/>
            <person name="Kjaerboelling I."/>
            <person name="Rothschild-Mancinelli K."/>
            <person name="Lyhne E.K."/>
            <person name="Kogle M.E."/>
            <person name="Barry K."/>
            <person name="Clum A."/>
            <person name="Na H."/>
            <person name="Ledsgaard L."/>
            <person name="Lin J."/>
            <person name="Lipzen A."/>
            <person name="Kuo A."/>
            <person name="Riley R."/>
            <person name="Mondo S."/>
            <person name="Labutti K."/>
            <person name="Haridas S."/>
            <person name="Pangalinan J."/>
            <person name="Salamov A.A."/>
            <person name="Simmons B.A."/>
            <person name="Magnuson J.K."/>
            <person name="Chen J."/>
            <person name="Drula E."/>
            <person name="Henrissat B."/>
            <person name="Wiebenga A."/>
            <person name="Lubbers R.J."/>
            <person name="Gomes A.C."/>
            <person name="Makela M.R."/>
            <person name="Stajich J."/>
            <person name="Grigoriev I.V."/>
            <person name="Mortensen U.H."/>
            <person name="De Vries R.P."/>
            <person name="Baker S.E."/>
            <person name="Andersen M.R."/>
        </authorList>
    </citation>
    <scope>NUCLEOTIDE SEQUENCE [LARGE SCALE GENOMIC DNA]</scope>
    <source>
        <strain evidence="4 5">CBS 588.65</strain>
    </source>
</reference>
<evidence type="ECO:0000256" key="2">
    <source>
        <dbReference type="ARBA" id="ARBA00023621"/>
    </source>
</evidence>
<dbReference type="PRINTS" id="PR00081">
    <property type="entry name" value="GDHRDH"/>
</dbReference>
<dbReference type="PANTHER" id="PTHR43647">
    <property type="entry name" value="DEHYDROGENASE"/>
    <property type="match status" value="1"/>
</dbReference>
<comment type="caution">
    <text evidence="4">The sequence shown here is derived from an EMBL/GenBank/DDBJ whole genome shotgun (WGS) entry which is preliminary data.</text>
</comment>
<dbReference type="InterPro" id="IPR051593">
    <property type="entry name" value="Ergosterol_Biosynth_ERG27"/>
</dbReference>